<evidence type="ECO:0000259" key="1">
    <source>
        <dbReference type="PROSITE" id="PS50263"/>
    </source>
</evidence>
<name>A0A8H4IQM5_9PEZI</name>
<evidence type="ECO:0000313" key="3">
    <source>
        <dbReference type="Proteomes" id="UP000572817"/>
    </source>
</evidence>
<keyword evidence="3" id="KW-1185">Reference proteome</keyword>
<dbReference type="GO" id="GO:0070773">
    <property type="term" value="F:protein-N-terminal glutamine amidohydrolase activity"/>
    <property type="evidence" value="ECO:0007669"/>
    <property type="project" value="InterPro"/>
</dbReference>
<dbReference type="OrthoDB" id="201515at2759"/>
<dbReference type="PANTHER" id="PTHR11750:SF26">
    <property type="entry name" value="PROTEIN N-TERMINAL AMIDASE"/>
    <property type="match status" value="1"/>
</dbReference>
<accession>A0A8H4IQM5</accession>
<sequence>MKIACLQFSPEVGQIHTNMAKANALIDDAIGAHRTTDLDWLLLPELALTGYNFPSLEAIAPFLEPTASGTSTKWAMDVARRLRCHVTVGYPEAASDGRRFNSTVTVSPSGDVLANYRKTFLYYTDETWAHEGDNRFFSGTLGTLGPVSMTDEFPRNSPIQQGICMDINPHKFLAPWDAYEFARACLAAQSPIVALSMAWLTRQSADELAAAPQDADAETLAYWLERFHPLLDLRTRPYDAPPIIVIMANRCGTEGGVAYAGTSTVMKIERGKTQIFDILGKGEEKLLVVDLNEVTTEVRGDNQYASAGKFVGERKAIGCILVMSVEFILGFGEYIDAALKILAGFEM</sequence>
<evidence type="ECO:0000313" key="2">
    <source>
        <dbReference type="EMBL" id="KAF4303483.1"/>
    </source>
</evidence>
<dbReference type="SUPFAM" id="SSF56317">
    <property type="entry name" value="Carbon-nitrogen hydrolase"/>
    <property type="match status" value="1"/>
</dbReference>
<dbReference type="Gene3D" id="3.60.110.10">
    <property type="entry name" value="Carbon-nitrogen hydrolase"/>
    <property type="match status" value="1"/>
</dbReference>
<dbReference type="InterPro" id="IPR039703">
    <property type="entry name" value="Nta1"/>
</dbReference>
<dbReference type="InterPro" id="IPR036526">
    <property type="entry name" value="C-N_Hydrolase_sf"/>
</dbReference>
<dbReference type="PANTHER" id="PTHR11750">
    <property type="entry name" value="PROTEIN N-TERMINAL AMIDASE"/>
    <property type="match status" value="1"/>
</dbReference>
<protein>
    <submittedName>
        <fullName evidence="2">Nitrilase/cyanide hydratase and apolipoprotein N-acyltransferase</fullName>
    </submittedName>
</protein>
<organism evidence="2 3">
    <name type="scientific">Botryosphaeria dothidea</name>
    <dbReference type="NCBI Taxonomy" id="55169"/>
    <lineage>
        <taxon>Eukaryota</taxon>
        <taxon>Fungi</taxon>
        <taxon>Dikarya</taxon>
        <taxon>Ascomycota</taxon>
        <taxon>Pezizomycotina</taxon>
        <taxon>Dothideomycetes</taxon>
        <taxon>Dothideomycetes incertae sedis</taxon>
        <taxon>Botryosphaeriales</taxon>
        <taxon>Botryosphaeriaceae</taxon>
        <taxon>Botryosphaeria</taxon>
    </lineage>
</organism>
<dbReference type="Pfam" id="PF00795">
    <property type="entry name" value="CN_hydrolase"/>
    <property type="match status" value="1"/>
</dbReference>
<comment type="caution">
    <text evidence="2">The sequence shown here is derived from an EMBL/GenBank/DDBJ whole genome shotgun (WGS) entry which is preliminary data.</text>
</comment>
<reference evidence="2" key="1">
    <citation type="submission" date="2020-04" db="EMBL/GenBank/DDBJ databases">
        <title>Genome Assembly and Annotation of Botryosphaeria dothidea sdau 11-99, a Latent Pathogen of Apple Fruit Ring Rot in China.</title>
        <authorList>
            <person name="Yu C."/>
            <person name="Diao Y."/>
            <person name="Lu Q."/>
            <person name="Zhao J."/>
            <person name="Cui S."/>
            <person name="Peng C."/>
            <person name="He B."/>
            <person name="Liu H."/>
        </authorList>
    </citation>
    <scope>NUCLEOTIDE SEQUENCE [LARGE SCALE GENOMIC DNA]</scope>
    <source>
        <strain evidence="2">Sdau11-99</strain>
    </source>
</reference>
<proteinExistence type="predicted"/>
<gene>
    <name evidence="2" type="ORF">GTA08_BOTSDO09185</name>
</gene>
<dbReference type="GO" id="GO:0016746">
    <property type="term" value="F:acyltransferase activity"/>
    <property type="evidence" value="ECO:0007669"/>
    <property type="project" value="UniProtKB-KW"/>
</dbReference>
<dbReference type="PROSITE" id="PS50263">
    <property type="entry name" value="CN_HYDROLASE"/>
    <property type="match status" value="1"/>
</dbReference>
<dbReference type="GO" id="GO:0030163">
    <property type="term" value="P:protein catabolic process"/>
    <property type="evidence" value="ECO:0007669"/>
    <property type="project" value="TreeGrafter"/>
</dbReference>
<dbReference type="GO" id="GO:0008418">
    <property type="term" value="F:protein-N-terminal asparagine amidohydrolase activity"/>
    <property type="evidence" value="ECO:0007669"/>
    <property type="project" value="InterPro"/>
</dbReference>
<feature type="domain" description="CN hydrolase" evidence="1">
    <location>
        <begin position="1"/>
        <end position="293"/>
    </location>
</feature>
<dbReference type="InterPro" id="IPR003010">
    <property type="entry name" value="C-N_Hydrolase"/>
</dbReference>
<dbReference type="Proteomes" id="UP000572817">
    <property type="component" value="Unassembled WGS sequence"/>
</dbReference>
<dbReference type="EMBL" id="WWBZ02000062">
    <property type="protein sequence ID" value="KAF4303483.1"/>
    <property type="molecule type" value="Genomic_DNA"/>
</dbReference>
<dbReference type="AlphaFoldDB" id="A0A8H4IQM5"/>